<dbReference type="PANTHER" id="PTHR21180:SF9">
    <property type="entry name" value="TYPE II SECRETION SYSTEM PROTEIN K"/>
    <property type="match status" value="1"/>
</dbReference>
<dbReference type="SUPFAM" id="SSF102114">
    <property type="entry name" value="Radical SAM enzymes"/>
    <property type="match status" value="1"/>
</dbReference>
<protein>
    <submittedName>
        <fullName evidence="8">Putative DNA modification/repair radical SAM protein</fullName>
    </submittedName>
</protein>
<dbReference type="InterPro" id="IPR006638">
    <property type="entry name" value="Elp3/MiaA/NifB-like_rSAM"/>
</dbReference>
<comment type="caution">
    <text evidence="8">The sequence shown here is derived from an EMBL/GenBank/DDBJ whole genome shotgun (WGS) entry which is preliminary data.</text>
</comment>
<evidence type="ECO:0000256" key="1">
    <source>
        <dbReference type="ARBA" id="ARBA00001966"/>
    </source>
</evidence>
<dbReference type="CDD" id="cd01335">
    <property type="entry name" value="Radical_SAM"/>
    <property type="match status" value="1"/>
</dbReference>
<evidence type="ECO:0000313" key="8">
    <source>
        <dbReference type="EMBL" id="NDV02035.1"/>
    </source>
</evidence>
<dbReference type="NCBIfam" id="TIGR03916">
    <property type="entry name" value="rSAM_link_UDG"/>
    <property type="match status" value="1"/>
</dbReference>
<evidence type="ECO:0000256" key="2">
    <source>
        <dbReference type="ARBA" id="ARBA00022691"/>
    </source>
</evidence>
<comment type="cofactor">
    <cofactor evidence="1">
        <name>[4Fe-4S] cluster</name>
        <dbReference type="ChEBI" id="CHEBI:49883"/>
    </cofactor>
</comment>
<name>A0A6B2JVV4_9RHOB</name>
<keyword evidence="3" id="KW-0479">Metal-binding</keyword>
<dbReference type="SFLD" id="SFLDS00029">
    <property type="entry name" value="Radical_SAM"/>
    <property type="match status" value="1"/>
</dbReference>
<reference evidence="8 9" key="1">
    <citation type="submission" date="2020-02" db="EMBL/GenBank/DDBJ databases">
        <title>Pseudoroseicyclus tamarix, sp. nov., isolated from offshore sediment of a Tamarix chinensis forest.</title>
        <authorList>
            <person name="Gai Y."/>
        </authorList>
    </citation>
    <scope>NUCLEOTIDE SEQUENCE [LARGE SCALE GENOMIC DNA]</scope>
    <source>
        <strain evidence="8 9">CLL3-39</strain>
    </source>
</reference>
<dbReference type="InterPro" id="IPR007197">
    <property type="entry name" value="rSAM"/>
</dbReference>
<feature type="compositionally biased region" description="Basic and acidic residues" evidence="6">
    <location>
        <begin position="194"/>
        <end position="203"/>
    </location>
</feature>
<dbReference type="GO" id="GO:0003824">
    <property type="term" value="F:catalytic activity"/>
    <property type="evidence" value="ECO:0007669"/>
    <property type="project" value="InterPro"/>
</dbReference>
<evidence type="ECO:0000256" key="5">
    <source>
        <dbReference type="ARBA" id="ARBA00023014"/>
    </source>
</evidence>
<keyword evidence="5" id="KW-0411">Iron-sulfur</keyword>
<evidence type="ECO:0000313" key="9">
    <source>
        <dbReference type="Proteomes" id="UP000474757"/>
    </source>
</evidence>
<feature type="domain" description="Elp3/MiaA/NifB-like radical SAM core" evidence="7">
    <location>
        <begin position="55"/>
        <end position="282"/>
    </location>
</feature>
<dbReference type="GO" id="GO:0051536">
    <property type="term" value="F:iron-sulfur cluster binding"/>
    <property type="evidence" value="ECO:0007669"/>
    <property type="project" value="UniProtKB-KW"/>
</dbReference>
<accession>A0A6B2JVV4</accession>
<sequence>MTLQDKLEILSDAARYDASCASSSTTRRDSSKGGIGSTTGSGICHAYAPDGRCISLLKILMTNFCIYDCAYCVNRVSSNVPRARFTPEEVVTLTLEFYRRNYIEGLFLSSGIIQSPDKTMSDMVQIARTLREREGFKGYIHLKTIPDAAPELIEEAGRHADRLSINVEMPTDQSVRQYAPEKKPETIRGAMGDVKRHERAAKDRTHKGRKAPAFAPAGQSTQMIIGADAANDATILGQSSRLYGDYRLRRVYYSAFSPIPDSTAKLPLIKPPLIREHRLYQADWLMRFYGFEVGEITAAQADGNLDLTIDPKLAWALANRHRFPVDVQRAEKELLLRVPGFGTKSVDRILTTRRHRRLRYEDLRRMGANLKSAKAFITLTDWSPGGLTDAANLRARFAPPAEQLSLF</sequence>
<evidence type="ECO:0000256" key="3">
    <source>
        <dbReference type="ARBA" id="ARBA00022723"/>
    </source>
</evidence>
<dbReference type="PANTHER" id="PTHR21180">
    <property type="entry name" value="ENDONUCLEASE/EXONUCLEASE/PHOSPHATASE FAMILY DOMAIN-CONTAINING PROTEIN 1"/>
    <property type="match status" value="1"/>
</dbReference>
<dbReference type="SFLD" id="SFLDG01102">
    <property type="entry name" value="Uncharacterised_Radical_SAM_Su"/>
    <property type="match status" value="1"/>
</dbReference>
<dbReference type="Pfam" id="PF04055">
    <property type="entry name" value="Radical_SAM"/>
    <property type="match status" value="1"/>
</dbReference>
<evidence type="ECO:0000256" key="6">
    <source>
        <dbReference type="SAM" id="MobiDB-lite"/>
    </source>
</evidence>
<keyword evidence="9" id="KW-1185">Reference proteome</keyword>
<keyword evidence="4" id="KW-0408">Iron</keyword>
<dbReference type="SMART" id="SM00729">
    <property type="entry name" value="Elp3"/>
    <property type="match status" value="1"/>
</dbReference>
<dbReference type="InterPro" id="IPR013785">
    <property type="entry name" value="Aldolase_TIM"/>
</dbReference>
<dbReference type="SUPFAM" id="SSF47781">
    <property type="entry name" value="RuvA domain 2-like"/>
    <property type="match status" value="1"/>
</dbReference>
<dbReference type="InterPro" id="IPR058240">
    <property type="entry name" value="rSAM_sf"/>
</dbReference>
<dbReference type="Gene3D" id="3.20.20.70">
    <property type="entry name" value="Aldolase class I"/>
    <property type="match status" value="1"/>
</dbReference>
<evidence type="ECO:0000259" key="7">
    <source>
        <dbReference type="SMART" id="SM00729"/>
    </source>
</evidence>
<feature type="region of interest" description="Disordered" evidence="6">
    <location>
        <begin position="194"/>
        <end position="214"/>
    </location>
</feature>
<dbReference type="InterPro" id="IPR051675">
    <property type="entry name" value="Endo/Exo/Phosphatase_dom_1"/>
</dbReference>
<dbReference type="RefSeq" id="WP_163895379.1">
    <property type="nucleotide sequence ID" value="NZ_JAAFYS010000003.1"/>
</dbReference>
<evidence type="ECO:0000256" key="4">
    <source>
        <dbReference type="ARBA" id="ARBA00023004"/>
    </source>
</evidence>
<dbReference type="EMBL" id="JAAGAB010000003">
    <property type="protein sequence ID" value="NDV02035.1"/>
    <property type="molecule type" value="Genomic_DNA"/>
</dbReference>
<organism evidence="8 9">
    <name type="scientific">Pseudoroseicyclus tamaricis</name>
    <dbReference type="NCBI Taxonomy" id="2705421"/>
    <lineage>
        <taxon>Bacteria</taxon>
        <taxon>Pseudomonadati</taxon>
        <taxon>Pseudomonadota</taxon>
        <taxon>Alphaproteobacteria</taxon>
        <taxon>Rhodobacterales</taxon>
        <taxon>Paracoccaceae</taxon>
        <taxon>Pseudoroseicyclus</taxon>
    </lineage>
</organism>
<dbReference type="AlphaFoldDB" id="A0A6B2JVV4"/>
<proteinExistence type="predicted"/>
<gene>
    <name evidence="8" type="ORF">GZA08_13770</name>
</gene>
<dbReference type="GO" id="GO:0046872">
    <property type="term" value="F:metal ion binding"/>
    <property type="evidence" value="ECO:0007669"/>
    <property type="project" value="UniProtKB-KW"/>
</dbReference>
<dbReference type="Proteomes" id="UP000474757">
    <property type="component" value="Unassembled WGS sequence"/>
</dbReference>
<keyword evidence="2" id="KW-0949">S-adenosyl-L-methionine</keyword>
<dbReference type="InterPro" id="IPR023874">
    <property type="entry name" value="DNA_rSAM_put"/>
</dbReference>
<dbReference type="InterPro" id="IPR010994">
    <property type="entry name" value="RuvA_2-like"/>
</dbReference>